<evidence type="ECO:0000256" key="5">
    <source>
        <dbReference type="ARBA" id="ARBA00022967"/>
    </source>
</evidence>
<keyword evidence="9" id="KW-0560">Oxidoreductase</keyword>
<dbReference type="PANTHER" id="PTHR33269:SF17">
    <property type="entry name" value="NADH-UBIQUINONE OXIDOREDUCTASE CHAIN 6"/>
    <property type="match status" value="1"/>
</dbReference>
<comment type="function">
    <text evidence="1">Core subunit of the mitochondrial membrane respiratory chain NADH dehydrogenase (Complex I) that is believed to belong to the minimal assembly required for catalysis. Complex I functions in the transfer of electrons from NADH to the respiratory chain. The immediate electron acceptor for the enzyme is believed to be ubiquinone.</text>
</comment>
<comment type="subcellular location">
    <subcellularLocation>
        <location evidence="8">Mitochondrion membrane</location>
        <topology evidence="8">Multi-pass membrane protein</topology>
    </subcellularLocation>
</comment>
<evidence type="ECO:0000256" key="6">
    <source>
        <dbReference type="ARBA" id="ARBA00023075"/>
    </source>
</evidence>
<dbReference type="GO" id="GO:0031966">
    <property type="term" value="C:mitochondrial membrane"/>
    <property type="evidence" value="ECO:0007669"/>
    <property type="project" value="UniProtKB-SubCell"/>
</dbReference>
<organism evidence="9">
    <name type="scientific">Komagataella pastoris</name>
    <name type="common">Yeast</name>
    <name type="synonym">Pichia pastoris</name>
    <dbReference type="NCBI Taxonomy" id="4922"/>
    <lineage>
        <taxon>Eukaryota</taxon>
        <taxon>Fungi</taxon>
        <taxon>Dikarya</taxon>
        <taxon>Ascomycota</taxon>
        <taxon>Saccharomycotina</taxon>
        <taxon>Pichiomycetes</taxon>
        <taxon>Pichiales</taxon>
        <taxon>Pichiaceae</taxon>
        <taxon>Komagataella</taxon>
    </lineage>
</organism>
<dbReference type="EMBL" id="FN647648">
    <property type="protein sequence ID" value="CBI83578.2"/>
    <property type="molecule type" value="Genomic_DNA"/>
</dbReference>
<name>E1UWC7_PICPA</name>
<comment type="function">
    <text evidence="8">Core subunit of the mitochondrial membrane respiratory chain NADH dehydrogenase (Complex I) which catalyzes electron transfer from NADH through the respiratory chain, using ubiquinone as an electron acceptor. Essential for the catalytic activity and assembly of complex I.</text>
</comment>
<accession>E1UWC7</accession>
<evidence type="ECO:0000256" key="2">
    <source>
        <dbReference type="ARBA" id="ARBA00012944"/>
    </source>
</evidence>
<geneLocation type="mitochondrion" evidence="9"/>
<protein>
    <recommendedName>
        <fullName evidence="3 8">NADH-ubiquinone oxidoreductase chain 6</fullName>
        <ecNumber evidence="2 8">7.1.1.2</ecNumber>
    </recommendedName>
</protein>
<feature type="transmembrane region" description="Helical" evidence="8">
    <location>
        <begin position="136"/>
        <end position="158"/>
    </location>
</feature>
<feature type="transmembrane region" description="Helical" evidence="8">
    <location>
        <begin position="12"/>
        <end position="36"/>
    </location>
</feature>
<evidence type="ECO:0000256" key="8">
    <source>
        <dbReference type="RuleBase" id="RU004430"/>
    </source>
</evidence>
<dbReference type="AlphaFoldDB" id="E1UWC7"/>
<dbReference type="PANTHER" id="PTHR33269">
    <property type="entry name" value="NADH-UBIQUINONE OXIDOREDUCTASE CHAIN 6"/>
    <property type="match status" value="1"/>
</dbReference>
<keyword evidence="8 9" id="KW-0496">Mitochondrion</keyword>
<reference evidence="9" key="1">
    <citation type="journal article" date="2010" name="Mol. Cell. Proteomics">
        <title>The subunit composition of mitochondrial NADH:ubiquinone oxidoreductase (complex I) from Pichia pastoris.</title>
        <authorList>
            <person name="Bridges H.R."/>
            <person name="Fearnley I.M."/>
            <person name="Hirst J."/>
        </authorList>
    </citation>
    <scope>NUCLEOTIDE SEQUENCE</scope>
    <source>
        <strain evidence="9">X33</strain>
    </source>
</reference>
<comment type="catalytic activity">
    <reaction evidence="7 8">
        <text>a ubiquinone + NADH + 5 H(+)(in) = a ubiquinol + NAD(+) + 4 H(+)(out)</text>
        <dbReference type="Rhea" id="RHEA:29091"/>
        <dbReference type="Rhea" id="RHEA-COMP:9565"/>
        <dbReference type="Rhea" id="RHEA-COMP:9566"/>
        <dbReference type="ChEBI" id="CHEBI:15378"/>
        <dbReference type="ChEBI" id="CHEBI:16389"/>
        <dbReference type="ChEBI" id="CHEBI:17976"/>
        <dbReference type="ChEBI" id="CHEBI:57540"/>
        <dbReference type="ChEBI" id="CHEBI:57945"/>
        <dbReference type="EC" id="7.1.1.2"/>
    </reaction>
</comment>
<evidence type="ECO:0000256" key="1">
    <source>
        <dbReference type="ARBA" id="ARBA00003257"/>
    </source>
</evidence>
<dbReference type="GO" id="GO:0008137">
    <property type="term" value="F:NADH dehydrogenase (ubiquinone) activity"/>
    <property type="evidence" value="ECO:0007669"/>
    <property type="project" value="UniProtKB-UniRule"/>
</dbReference>
<comment type="similarity">
    <text evidence="8">Belongs to the complex I subunit 6 family.</text>
</comment>
<keyword evidence="6 8" id="KW-0830">Ubiquinone</keyword>
<dbReference type="GO" id="GO:0016491">
    <property type="term" value="F:oxidoreductase activity"/>
    <property type="evidence" value="ECO:0007669"/>
    <property type="project" value="UniProtKB-KW"/>
</dbReference>
<keyword evidence="8" id="KW-0472">Membrane</keyword>
<keyword evidence="5 8" id="KW-1278">Translocase</keyword>
<keyword evidence="8" id="KW-0812">Transmembrane</keyword>
<dbReference type="InterPro" id="IPR042106">
    <property type="entry name" value="Nuo/plastoQ_OxRdtase_6_NuoJ"/>
</dbReference>
<keyword evidence="8" id="KW-1133">Transmembrane helix</keyword>
<evidence type="ECO:0000313" key="9">
    <source>
        <dbReference type="EMBL" id="CBI83578.2"/>
    </source>
</evidence>
<keyword evidence="8" id="KW-0249">Electron transport</keyword>
<gene>
    <name evidence="9" type="primary">nu6M</name>
</gene>
<dbReference type="InterPro" id="IPR001457">
    <property type="entry name" value="NADH_UbQ/plastoQ_OxRdtase_su6"/>
</dbReference>
<keyword evidence="8" id="KW-0520">NAD</keyword>
<dbReference type="EC" id="7.1.1.2" evidence="2 8"/>
<evidence type="ECO:0000256" key="4">
    <source>
        <dbReference type="ARBA" id="ARBA00022660"/>
    </source>
</evidence>
<proteinExistence type="inferred from homology"/>
<feature type="transmembrane region" description="Helical" evidence="8">
    <location>
        <begin position="48"/>
        <end position="69"/>
    </location>
</feature>
<dbReference type="Gene3D" id="1.20.120.1200">
    <property type="entry name" value="NADH-ubiquinone/plastoquinone oxidoreductase chain 6, subunit NuoJ"/>
    <property type="match status" value="1"/>
</dbReference>
<sequence>MNLEILDLSILGFYSLISSNSFESIAILVATIMPVITELWYNYSQLFALLYTLIYVGAVVILFVFILSVINEKEEYEYEYSGLFILILVLLLDDLDDNESNDNDYNNVYITDYADWFNNYNESDLSVIGNLLFTEYALLLLIISFILLMSIIGLILIVKKD</sequence>
<dbReference type="Pfam" id="PF00499">
    <property type="entry name" value="Oxidored_q3"/>
    <property type="match status" value="1"/>
</dbReference>
<feature type="transmembrane region" description="Helical" evidence="8">
    <location>
        <begin position="76"/>
        <end position="92"/>
    </location>
</feature>
<keyword evidence="4 8" id="KW-0679">Respiratory chain</keyword>
<evidence type="ECO:0000256" key="3">
    <source>
        <dbReference type="ARBA" id="ARBA00021095"/>
    </source>
</evidence>
<keyword evidence="8" id="KW-0813">Transport</keyword>
<evidence type="ECO:0000256" key="7">
    <source>
        <dbReference type="ARBA" id="ARBA00049551"/>
    </source>
</evidence>